<dbReference type="EMBL" id="CABEEP010000001">
    <property type="protein sequence ID" value="VTQ62514.1"/>
    <property type="molecule type" value="Genomic_DNA"/>
</dbReference>
<dbReference type="Proteomes" id="UP000352698">
    <property type="component" value="Unassembled WGS sequence"/>
</dbReference>
<sequence>MKKKTLSFFVLGISLFSSSLVFADSQTQGEVAYVEGALEFDYAGGIPTNLDFGDHPLQTAAAENWIATATGEQTGSTPTTGTVAVRDNRGNPAATWTVKLSQTDQFKTADDVELSGAQLNLSFGALTNNLGLAPTSAYENDELAIQVFNQDATILDATAGQNSGDTALAINQFSLSVPANTNKVAEQYTTILNWTFSFSPTN</sequence>
<name>A0A449E4H2_ENTHR</name>
<protein>
    <submittedName>
        <fullName evidence="2">Cell wall-associated protease</fullName>
    </submittedName>
</protein>
<dbReference type="AlphaFoldDB" id="A0A449E4H2"/>
<dbReference type="InterPro" id="IPR027994">
    <property type="entry name" value="WxL_dom"/>
</dbReference>
<keyword evidence="2" id="KW-0645">Protease</keyword>
<dbReference type="GO" id="GO:0008233">
    <property type="term" value="F:peptidase activity"/>
    <property type="evidence" value="ECO:0007669"/>
    <property type="project" value="UniProtKB-KW"/>
</dbReference>
<reference evidence="2 3" key="1">
    <citation type="submission" date="2019-05" db="EMBL/GenBank/DDBJ databases">
        <authorList>
            <consortium name="Pathogen Informatics"/>
        </authorList>
    </citation>
    <scope>NUCLEOTIDE SEQUENCE [LARGE SCALE GENOMIC DNA]</scope>
    <source>
        <strain evidence="2 3">NCTC12204</strain>
    </source>
</reference>
<dbReference type="RefSeq" id="WP_010737308.1">
    <property type="nucleotide sequence ID" value="NZ_AP027299.1"/>
</dbReference>
<proteinExistence type="predicted"/>
<evidence type="ECO:0000313" key="2">
    <source>
        <dbReference type="EMBL" id="VTQ62514.1"/>
    </source>
</evidence>
<gene>
    <name evidence="2" type="ORF">NCTC12204_01030</name>
</gene>
<evidence type="ECO:0000259" key="1">
    <source>
        <dbReference type="Pfam" id="PF13731"/>
    </source>
</evidence>
<dbReference type="Pfam" id="PF13731">
    <property type="entry name" value="WxL"/>
    <property type="match status" value="1"/>
</dbReference>
<keyword evidence="2" id="KW-0378">Hydrolase</keyword>
<accession>A0A449E4H2</accession>
<comment type="caution">
    <text evidence="2">The sequence shown here is derived from an EMBL/GenBank/DDBJ whole genome shotgun (WGS) entry which is preliminary data.</text>
</comment>
<organism evidence="2 3">
    <name type="scientific">Enterococcus hirae</name>
    <dbReference type="NCBI Taxonomy" id="1354"/>
    <lineage>
        <taxon>Bacteria</taxon>
        <taxon>Bacillati</taxon>
        <taxon>Bacillota</taxon>
        <taxon>Bacilli</taxon>
        <taxon>Lactobacillales</taxon>
        <taxon>Enterococcaceae</taxon>
        <taxon>Enterococcus</taxon>
    </lineage>
</organism>
<dbReference type="GO" id="GO:0006508">
    <property type="term" value="P:proteolysis"/>
    <property type="evidence" value="ECO:0007669"/>
    <property type="project" value="UniProtKB-KW"/>
</dbReference>
<feature type="domain" description="WxL" evidence="1">
    <location>
        <begin position="34"/>
        <end position="198"/>
    </location>
</feature>
<evidence type="ECO:0000313" key="3">
    <source>
        <dbReference type="Proteomes" id="UP000352698"/>
    </source>
</evidence>